<dbReference type="AlphaFoldDB" id="A0A127M9T8"/>
<dbReference type="PANTHER" id="PTHR43814:SF1">
    <property type="entry name" value="ARGININOSUCCINATE LYASE"/>
    <property type="match status" value="1"/>
</dbReference>
<gene>
    <name evidence="8" type="primary">argH</name>
    <name evidence="11" type="ORF">AZF00_17525</name>
</gene>
<evidence type="ECO:0000256" key="7">
    <source>
        <dbReference type="ARBA" id="ARBA00023239"/>
    </source>
</evidence>
<dbReference type="InterPro" id="IPR008948">
    <property type="entry name" value="L-Aspartase-like"/>
</dbReference>
<evidence type="ECO:0000259" key="10">
    <source>
        <dbReference type="Pfam" id="PF14698"/>
    </source>
</evidence>
<dbReference type="CDD" id="cd01359">
    <property type="entry name" value="Argininosuccinate_lyase"/>
    <property type="match status" value="1"/>
</dbReference>
<evidence type="ECO:0000259" key="9">
    <source>
        <dbReference type="Pfam" id="PF00206"/>
    </source>
</evidence>
<dbReference type="InterPro" id="IPR000362">
    <property type="entry name" value="Fumarate_lyase_fam"/>
</dbReference>
<proteinExistence type="inferred from homology"/>
<keyword evidence="5 8" id="KW-0055">Arginine biosynthesis</keyword>
<dbReference type="PRINTS" id="PR00145">
    <property type="entry name" value="ARGSUCLYASE"/>
</dbReference>
<dbReference type="InterPro" id="IPR020557">
    <property type="entry name" value="Fumarate_lyase_CS"/>
</dbReference>
<evidence type="ECO:0000256" key="3">
    <source>
        <dbReference type="ARBA" id="ARBA00005552"/>
    </source>
</evidence>
<dbReference type="Gene3D" id="1.10.40.30">
    <property type="entry name" value="Fumarase/aspartase (C-terminal domain)"/>
    <property type="match status" value="1"/>
</dbReference>
<dbReference type="Gene3D" id="1.10.275.10">
    <property type="entry name" value="Fumarase/aspartase (N-terminal domain)"/>
    <property type="match status" value="1"/>
</dbReference>
<name>A0A127M9T8_9GAMM</name>
<dbReference type="PROSITE" id="PS00163">
    <property type="entry name" value="FUMARATE_LYASES"/>
    <property type="match status" value="1"/>
</dbReference>
<dbReference type="STRING" id="1470434.AZF00_17525"/>
<dbReference type="Proteomes" id="UP000074119">
    <property type="component" value="Chromosome"/>
</dbReference>
<dbReference type="InterPro" id="IPR022761">
    <property type="entry name" value="Fumarate_lyase_N"/>
</dbReference>
<dbReference type="GO" id="GO:0042450">
    <property type="term" value="P:L-arginine biosynthetic process via ornithine"/>
    <property type="evidence" value="ECO:0007669"/>
    <property type="project" value="UniProtKB-UniRule"/>
</dbReference>
<dbReference type="HAMAP" id="MF_00006">
    <property type="entry name" value="Arg_succ_lyase"/>
    <property type="match status" value="1"/>
</dbReference>
<evidence type="ECO:0000313" key="12">
    <source>
        <dbReference type="Proteomes" id="UP000074119"/>
    </source>
</evidence>
<sequence>MSDKDPSIKPWGGRFTEATDQFVERFTASVSFDQRLYHHDINGSLAHAAMLAKVGVLTTDELSKIQEGLEEIRAEILSGRFEWSVSLEDVHMNIEARLTDKIGITGKKLHTGRSRNDQVATDIRLYLRDELALIVTELSRLQQGLITLATREAHTIMPGFTHLQTAQPVTFGHHMLAWNEMLERDYSRFQDCAARLNQCPLGAAALAGTTYPIDRHYSAELLGFDRPTENSLDSVSDRDFAIEFAAAASLLMTHMSRFSEELVLWTSAQFKFIELPDRFCTGSSIMPQKKNPDVPELIRGKVGRVNGHLVSLLTLMKSQPLAYNKDNQEDKEPLFDIIDTVKDCLKAYADMVPAITVNGDVTREAAMRGFSTATDLADYLVRKGLPFRDAHEVVGKSVAYGIAENKDLSEMSLAELQTFSTDIEHDVFDVLTLEGSVNARDHIGGTAPKQVLAAAERALARLNLRG</sequence>
<dbReference type="Pfam" id="PF00206">
    <property type="entry name" value="Lyase_1"/>
    <property type="match status" value="1"/>
</dbReference>
<comment type="subcellular location">
    <subcellularLocation>
        <location evidence="8">Cytoplasm</location>
    </subcellularLocation>
</comment>
<evidence type="ECO:0000256" key="6">
    <source>
        <dbReference type="ARBA" id="ARBA00022605"/>
    </source>
</evidence>
<dbReference type="RefSeq" id="WP_062384448.1">
    <property type="nucleotide sequence ID" value="NZ_CP014544.1"/>
</dbReference>
<evidence type="ECO:0000256" key="2">
    <source>
        <dbReference type="ARBA" id="ARBA00004941"/>
    </source>
</evidence>
<dbReference type="SUPFAM" id="SSF48557">
    <property type="entry name" value="L-aspartase-like"/>
    <property type="match status" value="1"/>
</dbReference>
<protein>
    <recommendedName>
        <fullName evidence="4 8">Argininosuccinate lyase</fullName>
        <shortName evidence="8">ASAL</shortName>
        <ecNumber evidence="4 8">4.3.2.1</ecNumber>
    </recommendedName>
    <alternativeName>
        <fullName evidence="8">Arginosuccinase</fullName>
    </alternativeName>
</protein>
<dbReference type="InterPro" id="IPR009049">
    <property type="entry name" value="Argininosuccinate_lyase"/>
</dbReference>
<dbReference type="Pfam" id="PF14698">
    <property type="entry name" value="ASL_C2"/>
    <property type="match status" value="1"/>
</dbReference>
<dbReference type="EMBL" id="CP014544">
    <property type="protein sequence ID" value="AMO69989.1"/>
    <property type="molecule type" value="Genomic_DNA"/>
</dbReference>
<dbReference type="InterPro" id="IPR024083">
    <property type="entry name" value="Fumarase/histidase_N"/>
</dbReference>
<evidence type="ECO:0000256" key="5">
    <source>
        <dbReference type="ARBA" id="ARBA00022571"/>
    </source>
</evidence>
<dbReference type="NCBIfam" id="TIGR00838">
    <property type="entry name" value="argH"/>
    <property type="match status" value="1"/>
</dbReference>
<keyword evidence="8" id="KW-0963">Cytoplasm</keyword>
<evidence type="ECO:0000256" key="1">
    <source>
        <dbReference type="ARBA" id="ARBA00000985"/>
    </source>
</evidence>
<evidence type="ECO:0000256" key="8">
    <source>
        <dbReference type="HAMAP-Rule" id="MF_00006"/>
    </source>
</evidence>
<keyword evidence="6 8" id="KW-0028">Amino-acid biosynthesis</keyword>
<dbReference type="PANTHER" id="PTHR43814">
    <property type="entry name" value="ARGININOSUCCINATE LYASE"/>
    <property type="match status" value="1"/>
</dbReference>
<keyword evidence="7 8" id="KW-0456">Lyase</keyword>
<dbReference type="Gene3D" id="1.20.200.10">
    <property type="entry name" value="Fumarase/aspartase (Central domain)"/>
    <property type="match status" value="1"/>
</dbReference>
<dbReference type="GO" id="GO:0005829">
    <property type="term" value="C:cytosol"/>
    <property type="evidence" value="ECO:0007669"/>
    <property type="project" value="TreeGrafter"/>
</dbReference>
<dbReference type="GO" id="GO:0004056">
    <property type="term" value="F:argininosuccinate lyase activity"/>
    <property type="evidence" value="ECO:0007669"/>
    <property type="project" value="UniProtKB-UniRule"/>
</dbReference>
<dbReference type="InterPro" id="IPR029419">
    <property type="entry name" value="Arg_succ_lyase_C"/>
</dbReference>
<dbReference type="FunFam" id="1.20.200.10:FF:000015">
    <property type="entry name" value="argininosuccinate lyase isoform X2"/>
    <property type="match status" value="1"/>
</dbReference>
<dbReference type="FunFam" id="1.10.40.30:FF:000001">
    <property type="entry name" value="Argininosuccinate lyase"/>
    <property type="match status" value="1"/>
</dbReference>
<dbReference type="UniPathway" id="UPA00068">
    <property type="reaction ID" value="UER00114"/>
</dbReference>
<comment type="catalytic activity">
    <reaction evidence="1 8">
        <text>2-(N(omega)-L-arginino)succinate = fumarate + L-arginine</text>
        <dbReference type="Rhea" id="RHEA:24020"/>
        <dbReference type="ChEBI" id="CHEBI:29806"/>
        <dbReference type="ChEBI" id="CHEBI:32682"/>
        <dbReference type="ChEBI" id="CHEBI:57472"/>
        <dbReference type="EC" id="4.3.2.1"/>
    </reaction>
</comment>
<reference evidence="11 12" key="1">
    <citation type="submission" date="2015-12" db="EMBL/GenBank/DDBJ databases">
        <authorList>
            <person name="Shamseldin A."/>
            <person name="Moawad H."/>
            <person name="Abd El-Rahim W.M."/>
            <person name="Sadowsky M.J."/>
        </authorList>
    </citation>
    <scope>NUCLEOTIDE SEQUENCE [LARGE SCALE GENOMIC DNA]</scope>
    <source>
        <strain evidence="11 12">SM2</strain>
    </source>
</reference>
<dbReference type="EC" id="4.3.2.1" evidence="4 8"/>
<feature type="domain" description="Fumarate lyase N-terminal" evidence="9">
    <location>
        <begin position="13"/>
        <end position="307"/>
    </location>
</feature>
<dbReference type="KEGG" id="zal:AZF00_17525"/>
<dbReference type="FunFam" id="1.10.275.10:FF:000002">
    <property type="entry name" value="Argininosuccinate lyase"/>
    <property type="match status" value="1"/>
</dbReference>
<evidence type="ECO:0000256" key="4">
    <source>
        <dbReference type="ARBA" id="ARBA00012338"/>
    </source>
</evidence>
<dbReference type="PRINTS" id="PR00149">
    <property type="entry name" value="FUMRATELYASE"/>
</dbReference>
<comment type="similarity">
    <text evidence="3">In the N-terminal section; belongs to the lyase 1 family. Argininosuccinate lyase subfamily.</text>
</comment>
<comment type="pathway">
    <text evidence="2 8">Amino-acid biosynthesis; L-arginine biosynthesis; L-arginine from L-ornithine and carbamoyl phosphate: step 3/3.</text>
</comment>
<comment type="similarity">
    <text evidence="8">Belongs to the lyase 1 family. Argininosuccinate lyase subfamily.</text>
</comment>
<evidence type="ECO:0000313" key="11">
    <source>
        <dbReference type="EMBL" id="AMO69989.1"/>
    </source>
</evidence>
<feature type="domain" description="Argininosuccinate lyase C-terminal" evidence="10">
    <location>
        <begin position="370"/>
        <end position="438"/>
    </location>
</feature>
<accession>A0A127M9T8</accession>
<organism evidence="11 12">
    <name type="scientific">Zhongshania aliphaticivorans</name>
    <dbReference type="NCBI Taxonomy" id="1470434"/>
    <lineage>
        <taxon>Bacteria</taxon>
        <taxon>Pseudomonadati</taxon>
        <taxon>Pseudomonadota</taxon>
        <taxon>Gammaproteobacteria</taxon>
        <taxon>Cellvibrionales</taxon>
        <taxon>Spongiibacteraceae</taxon>
        <taxon>Zhongshania</taxon>
    </lineage>
</organism>